<sequence>MKKNSVPRLRSVFPYMQTDIVKRRYRTPRVSVDIYGLTGRQFVGFVSDLLMAHIENATQLPRPHSGEPQCKLAVFIDALLSRSVAPRQCYVYAIILLRRFMSRNRFYPLTINNVYRIMLTSVIISSRFLIDNPPTLEQWNELSLSHYGPDMLAVFEQEYLQNIDWDTLVSFSEYSAFMQRLDVQAVLRACILDSGHQVYHIALPAEEITRLSTVKSVVLFNN</sequence>
<evidence type="ECO:0000259" key="1">
    <source>
        <dbReference type="Pfam" id="PF00134"/>
    </source>
</evidence>
<dbReference type="InterPro" id="IPR013922">
    <property type="entry name" value="Cyclin_PHO80-like"/>
</dbReference>
<organism evidence="2 3">
    <name type="scientific">Giardia intestinalis (strain P15)</name>
    <name type="common">Giardia lamblia</name>
    <dbReference type="NCBI Taxonomy" id="658858"/>
    <lineage>
        <taxon>Eukaryota</taxon>
        <taxon>Metamonada</taxon>
        <taxon>Diplomonadida</taxon>
        <taxon>Hexamitidae</taxon>
        <taxon>Giardiinae</taxon>
        <taxon>Giardia</taxon>
    </lineage>
</organism>
<dbReference type="Proteomes" id="UP000008974">
    <property type="component" value="Unassembled WGS sequence"/>
</dbReference>
<evidence type="ECO:0000313" key="2">
    <source>
        <dbReference type="EMBL" id="EFO63674.1"/>
    </source>
</evidence>
<dbReference type="PANTHER" id="PTHR15615:SF108">
    <property type="entry name" value="PROTEIN CNPPD1"/>
    <property type="match status" value="1"/>
</dbReference>
<comment type="caution">
    <text evidence="2">The sequence shown here is derived from an EMBL/GenBank/DDBJ whole genome shotgun (WGS) entry which is preliminary data.</text>
</comment>
<dbReference type="OMA" id="LLMAHIE"/>
<gene>
    <name evidence="2" type="ORF">GLP15_222</name>
</gene>
<dbReference type="PANTHER" id="PTHR15615">
    <property type="match status" value="1"/>
</dbReference>
<evidence type="ECO:0000313" key="3">
    <source>
        <dbReference type="Proteomes" id="UP000008974"/>
    </source>
</evidence>
<dbReference type="Pfam" id="PF00134">
    <property type="entry name" value="Cyclin_N"/>
    <property type="match status" value="1"/>
</dbReference>
<reference evidence="2 3" key="1">
    <citation type="journal article" date="2010" name="BMC Genomics">
        <title>Genome analysis and comparative genomics of a Giardia intestinalis assemblage E isolate.</title>
        <authorList>
            <person name="Jerlstrom-Hultqvist J."/>
            <person name="Franzen O."/>
            <person name="Ankarklev J."/>
            <person name="Xu F."/>
            <person name="Nohynkova E."/>
            <person name="Andersson J.O."/>
            <person name="Svard S.G."/>
            <person name="Andersson B."/>
        </authorList>
    </citation>
    <scope>NUCLEOTIDE SEQUENCE [LARGE SCALE GENOMIC DNA]</scope>
    <source>
        <strain evidence="2 3">P15</strain>
    </source>
</reference>
<dbReference type="Gene3D" id="1.10.472.10">
    <property type="entry name" value="Cyclin-like"/>
    <property type="match status" value="1"/>
</dbReference>
<dbReference type="AlphaFoldDB" id="E1F1J3"/>
<dbReference type="InterPro" id="IPR036915">
    <property type="entry name" value="Cyclin-like_sf"/>
</dbReference>
<proteinExistence type="predicted"/>
<dbReference type="SUPFAM" id="SSF47954">
    <property type="entry name" value="Cyclin-like"/>
    <property type="match status" value="1"/>
</dbReference>
<accession>E1F1J3</accession>
<dbReference type="InterPro" id="IPR006671">
    <property type="entry name" value="Cyclin_N"/>
</dbReference>
<dbReference type="GO" id="GO:0019901">
    <property type="term" value="F:protein kinase binding"/>
    <property type="evidence" value="ECO:0007669"/>
    <property type="project" value="InterPro"/>
</dbReference>
<dbReference type="OrthoDB" id="244495at2759"/>
<feature type="domain" description="Cyclin N-terminal" evidence="1">
    <location>
        <begin position="86"/>
        <end position="166"/>
    </location>
</feature>
<dbReference type="EMBL" id="ACVC01000123">
    <property type="protein sequence ID" value="EFO63674.1"/>
    <property type="molecule type" value="Genomic_DNA"/>
</dbReference>
<dbReference type="VEuPathDB" id="GiardiaDB:GLP15_222"/>
<protein>
    <submittedName>
        <fullName evidence="2">Cyclin, putative</fullName>
    </submittedName>
</protein>
<dbReference type="STRING" id="658858.E1F1J3"/>
<dbReference type="CDD" id="cd20557">
    <property type="entry name" value="CYCLIN_ScPCL1-like"/>
    <property type="match status" value="1"/>
</dbReference>
<name>E1F1J3_GIAIA</name>